<keyword evidence="4" id="KW-0560">Oxidoreductase</keyword>
<dbReference type="EMBL" id="BAABFR010000007">
    <property type="protein sequence ID" value="GAA4385388.1"/>
    <property type="molecule type" value="Genomic_DNA"/>
</dbReference>
<dbReference type="Proteomes" id="UP001500635">
    <property type="component" value="Unassembled WGS sequence"/>
</dbReference>
<sequence length="319" mass="35713">MTETMSTGAIAAPRFTPRAARLPGYDLMVGPFLHLTAERDRLAALRWQNFDVRPVSATLGAEVRGIELGAELPDDVIDEIRRALFEYKVLFFRDQPLTPDGHVAFASRFGELDVHPALPANGERPELVRFAKGADMAGFENTWHHDVTWSDRPSMGAVLHAISVPDVGGDTLFSDMYAAYESLGDDLKARIEGLSAVHDFTRAFGLGRSADEQAAMRAAHPSVVHPVVCTHAVTGRRHLYVNRIFTDRFEGMTAEESRPLLEQLCRQADYPEHQARLHWEPDTVAFWDNRGVQHYATSDYFPYVRIMERASVIGERPVA</sequence>
<feature type="domain" description="TauD/TfdA-like" evidence="6">
    <location>
        <begin position="52"/>
        <end position="310"/>
    </location>
</feature>
<dbReference type="Gene3D" id="3.60.130.10">
    <property type="entry name" value="Clavaminate synthase-like"/>
    <property type="match status" value="1"/>
</dbReference>
<dbReference type="GO" id="GO:0051213">
    <property type="term" value="F:dioxygenase activity"/>
    <property type="evidence" value="ECO:0007669"/>
    <property type="project" value="UniProtKB-KW"/>
</dbReference>
<dbReference type="PANTHER" id="PTHR30468">
    <property type="entry name" value="ALPHA-KETOGLUTARATE-DEPENDENT SULFONATE DIOXYGENASE"/>
    <property type="match status" value="1"/>
</dbReference>
<evidence type="ECO:0000256" key="1">
    <source>
        <dbReference type="ARBA" id="ARBA00005896"/>
    </source>
</evidence>
<keyword evidence="8" id="KW-1185">Reference proteome</keyword>
<dbReference type="PANTHER" id="PTHR30468:SF1">
    <property type="entry name" value="ALPHA-KETOGLUTARATE-DEPENDENT SULFONATE DIOXYGENASE"/>
    <property type="match status" value="1"/>
</dbReference>
<dbReference type="InterPro" id="IPR003819">
    <property type="entry name" value="TauD/TfdA-like"/>
</dbReference>
<proteinExistence type="inferred from homology"/>
<evidence type="ECO:0000256" key="3">
    <source>
        <dbReference type="ARBA" id="ARBA00022964"/>
    </source>
</evidence>
<name>A0ABP8J5C8_9ACTN</name>
<keyword evidence="2" id="KW-0479">Metal-binding</keyword>
<comment type="similarity">
    <text evidence="1">Belongs to the TfdA dioxygenase family.</text>
</comment>
<evidence type="ECO:0000256" key="5">
    <source>
        <dbReference type="ARBA" id="ARBA00023004"/>
    </source>
</evidence>
<gene>
    <name evidence="7" type="ORF">GCM10023147_07100</name>
</gene>
<protein>
    <submittedName>
        <fullName evidence="7">TauD/TfdA family dioxygenase</fullName>
    </submittedName>
</protein>
<dbReference type="RefSeq" id="WP_344990940.1">
    <property type="nucleotide sequence ID" value="NZ_BAABFR010000007.1"/>
</dbReference>
<evidence type="ECO:0000259" key="6">
    <source>
        <dbReference type="Pfam" id="PF02668"/>
    </source>
</evidence>
<keyword evidence="5" id="KW-0408">Iron</keyword>
<comment type="caution">
    <text evidence="7">The sequence shown here is derived from an EMBL/GenBank/DDBJ whole genome shotgun (WGS) entry which is preliminary data.</text>
</comment>
<organism evidence="7 8">
    <name type="scientific">Tsukamurella soli</name>
    <dbReference type="NCBI Taxonomy" id="644556"/>
    <lineage>
        <taxon>Bacteria</taxon>
        <taxon>Bacillati</taxon>
        <taxon>Actinomycetota</taxon>
        <taxon>Actinomycetes</taxon>
        <taxon>Mycobacteriales</taxon>
        <taxon>Tsukamurellaceae</taxon>
        <taxon>Tsukamurella</taxon>
    </lineage>
</organism>
<evidence type="ECO:0000256" key="4">
    <source>
        <dbReference type="ARBA" id="ARBA00023002"/>
    </source>
</evidence>
<dbReference type="InterPro" id="IPR042098">
    <property type="entry name" value="TauD-like_sf"/>
</dbReference>
<evidence type="ECO:0000256" key="2">
    <source>
        <dbReference type="ARBA" id="ARBA00022723"/>
    </source>
</evidence>
<dbReference type="InterPro" id="IPR051323">
    <property type="entry name" value="AtsK-like"/>
</dbReference>
<reference evidence="8" key="1">
    <citation type="journal article" date="2019" name="Int. J. Syst. Evol. Microbiol.">
        <title>The Global Catalogue of Microorganisms (GCM) 10K type strain sequencing project: providing services to taxonomists for standard genome sequencing and annotation.</title>
        <authorList>
            <consortium name="The Broad Institute Genomics Platform"/>
            <consortium name="The Broad Institute Genome Sequencing Center for Infectious Disease"/>
            <person name="Wu L."/>
            <person name="Ma J."/>
        </authorList>
    </citation>
    <scope>NUCLEOTIDE SEQUENCE [LARGE SCALE GENOMIC DNA]</scope>
    <source>
        <strain evidence="8">JCM 17688</strain>
    </source>
</reference>
<accession>A0ABP8J5C8</accession>
<evidence type="ECO:0000313" key="8">
    <source>
        <dbReference type="Proteomes" id="UP001500635"/>
    </source>
</evidence>
<dbReference type="SUPFAM" id="SSF51197">
    <property type="entry name" value="Clavaminate synthase-like"/>
    <property type="match status" value="1"/>
</dbReference>
<dbReference type="Pfam" id="PF02668">
    <property type="entry name" value="TauD"/>
    <property type="match status" value="1"/>
</dbReference>
<keyword evidence="3 7" id="KW-0223">Dioxygenase</keyword>
<evidence type="ECO:0000313" key="7">
    <source>
        <dbReference type="EMBL" id="GAA4385388.1"/>
    </source>
</evidence>